<sequence length="279" mass="31293">MYPVKRFSPNADPLLIQQYLKADGVVIIEGLAMRQVLDDVLSELPAEAKTQPETFGLASKSKTFATELMMQPVYLDLVRRILIDACIIYYEQDRTVSVAEPQLSQAWSIAAQPGSSGWGLRRQDECHHVKHPAKREADFGILYAATDITKENGAIRVAVGSNNWLDTRDPKPEEETLIELRKGDALPCTGSTFYGQAPNTTDTPSILLGAFSTPGYLRQQENQYLAVPWEVAEKYPLEVQKFLGYSISRPYGGSIEHMEPYEYLKVKRDPTKYVCGDII</sequence>
<dbReference type="RefSeq" id="XP_016646532.1">
    <property type="nucleotide sequence ID" value="XM_016782899.1"/>
</dbReference>
<name>A0A084GHC1_PSEDA</name>
<dbReference type="Proteomes" id="UP000028545">
    <property type="component" value="Unassembled WGS sequence"/>
</dbReference>
<dbReference type="VEuPathDB" id="FungiDB:SAPIO_CDS0009"/>
<dbReference type="Gene3D" id="2.60.120.620">
    <property type="entry name" value="q2cbj1_9rhob like domain"/>
    <property type="match status" value="1"/>
</dbReference>
<dbReference type="AlphaFoldDB" id="A0A084GHC1"/>
<dbReference type="HOGENOM" id="CLU_047725_0_1_1"/>
<dbReference type="InterPro" id="IPR008775">
    <property type="entry name" value="Phytyl_CoA_dOase-like"/>
</dbReference>
<gene>
    <name evidence="1" type="ORF">SAPIO_CDS0009</name>
</gene>
<dbReference type="EMBL" id="JOWA01000011">
    <property type="protein sequence ID" value="KEZ46733.1"/>
    <property type="molecule type" value="Genomic_DNA"/>
</dbReference>
<accession>A0A084GHC1</accession>
<reference evidence="1 2" key="1">
    <citation type="journal article" date="2014" name="Genome Announc.">
        <title>Draft genome sequence of the pathogenic fungus Scedosporium apiospermum.</title>
        <authorList>
            <person name="Vandeputte P."/>
            <person name="Ghamrawi S."/>
            <person name="Rechenmann M."/>
            <person name="Iltis A."/>
            <person name="Giraud S."/>
            <person name="Fleury M."/>
            <person name="Thornton C."/>
            <person name="Delhaes L."/>
            <person name="Meyer W."/>
            <person name="Papon N."/>
            <person name="Bouchara J.P."/>
        </authorList>
    </citation>
    <scope>NUCLEOTIDE SEQUENCE [LARGE SCALE GENOMIC DNA]</scope>
    <source>
        <strain evidence="1 2">IHEM 14462</strain>
    </source>
</reference>
<dbReference type="KEGG" id="sapo:SAPIO_CDS0009"/>
<dbReference type="OMA" id="RQDECHH"/>
<dbReference type="SUPFAM" id="SSF51197">
    <property type="entry name" value="Clavaminate synthase-like"/>
    <property type="match status" value="1"/>
</dbReference>
<evidence type="ECO:0000313" key="1">
    <source>
        <dbReference type="EMBL" id="KEZ46733.1"/>
    </source>
</evidence>
<dbReference type="GeneID" id="27718161"/>
<keyword evidence="2" id="KW-1185">Reference proteome</keyword>
<protein>
    <submittedName>
        <fullName evidence="1">Uncharacterized protein</fullName>
    </submittedName>
</protein>
<comment type="caution">
    <text evidence="1">The sequence shown here is derived from an EMBL/GenBank/DDBJ whole genome shotgun (WGS) entry which is preliminary data.</text>
</comment>
<dbReference type="Pfam" id="PF05721">
    <property type="entry name" value="PhyH"/>
    <property type="match status" value="1"/>
</dbReference>
<proteinExistence type="predicted"/>
<dbReference type="OrthoDB" id="445007at2759"/>
<organism evidence="1 2">
    <name type="scientific">Pseudallescheria apiosperma</name>
    <name type="common">Scedosporium apiospermum</name>
    <dbReference type="NCBI Taxonomy" id="563466"/>
    <lineage>
        <taxon>Eukaryota</taxon>
        <taxon>Fungi</taxon>
        <taxon>Dikarya</taxon>
        <taxon>Ascomycota</taxon>
        <taxon>Pezizomycotina</taxon>
        <taxon>Sordariomycetes</taxon>
        <taxon>Hypocreomycetidae</taxon>
        <taxon>Microascales</taxon>
        <taxon>Microascaceae</taxon>
        <taxon>Scedosporium</taxon>
    </lineage>
</organism>
<evidence type="ECO:0000313" key="2">
    <source>
        <dbReference type="Proteomes" id="UP000028545"/>
    </source>
</evidence>